<dbReference type="AlphaFoldDB" id="A0A1I6SGR4"/>
<sequence length="36" mass="3795">MSMPAPQPQARRPSLLVYGLMIVVACCLPALLLAGL</sequence>
<dbReference type="EMBL" id="FOZV01000005">
    <property type="protein sequence ID" value="SFS76113.1"/>
    <property type="molecule type" value="Genomic_DNA"/>
</dbReference>
<evidence type="ECO:0000313" key="2">
    <source>
        <dbReference type="EMBL" id="SFS76113.1"/>
    </source>
</evidence>
<name>A0A1I6SGR4_9CAUL</name>
<evidence type="ECO:0000313" key="3">
    <source>
        <dbReference type="Proteomes" id="UP000198788"/>
    </source>
</evidence>
<gene>
    <name evidence="2" type="ORF">SAMN05192570_2399</name>
</gene>
<keyword evidence="1" id="KW-1133">Transmembrane helix</keyword>
<feature type="transmembrane region" description="Helical" evidence="1">
    <location>
        <begin position="15"/>
        <end position="34"/>
    </location>
</feature>
<accession>A0A1I6SGR4</accession>
<dbReference type="Proteomes" id="UP000198788">
    <property type="component" value="Unassembled WGS sequence"/>
</dbReference>
<keyword evidence="1" id="KW-0472">Membrane</keyword>
<organism evidence="2 3">
    <name type="scientific">Brevundimonas viscosa</name>
    <dbReference type="NCBI Taxonomy" id="871741"/>
    <lineage>
        <taxon>Bacteria</taxon>
        <taxon>Pseudomonadati</taxon>
        <taxon>Pseudomonadota</taxon>
        <taxon>Alphaproteobacteria</taxon>
        <taxon>Caulobacterales</taxon>
        <taxon>Caulobacteraceae</taxon>
        <taxon>Brevundimonas</taxon>
    </lineage>
</organism>
<protein>
    <submittedName>
        <fullName evidence="2">Uncharacterized protein</fullName>
    </submittedName>
</protein>
<keyword evidence="3" id="KW-1185">Reference proteome</keyword>
<proteinExistence type="predicted"/>
<reference evidence="3" key="1">
    <citation type="submission" date="2016-10" db="EMBL/GenBank/DDBJ databases">
        <authorList>
            <person name="Varghese N."/>
            <person name="Submissions S."/>
        </authorList>
    </citation>
    <scope>NUCLEOTIDE SEQUENCE [LARGE SCALE GENOMIC DNA]</scope>
    <source>
        <strain evidence="3">CGMCC 1.10683</strain>
    </source>
</reference>
<evidence type="ECO:0000256" key="1">
    <source>
        <dbReference type="SAM" id="Phobius"/>
    </source>
</evidence>
<keyword evidence="1" id="KW-0812">Transmembrane</keyword>